<evidence type="ECO:0000313" key="2">
    <source>
        <dbReference type="Proteomes" id="UP000259030"/>
    </source>
</evidence>
<gene>
    <name evidence="1" type="ORF">DFI_10635</name>
</gene>
<dbReference type="OrthoDB" id="72273at2"/>
<protein>
    <submittedName>
        <fullName evidence="1">Uncharacterized protein</fullName>
    </submittedName>
</protein>
<reference evidence="1 2" key="1">
    <citation type="submission" date="2017-05" db="EMBL/GenBank/DDBJ databases">
        <title>The complete genome sequence of Deinococcus ficus isolated from the rhizosphere of the Ficus religiosa L. in Taiwan.</title>
        <authorList>
            <person name="Wu K.-M."/>
            <person name="Liao T.-L."/>
            <person name="Liu Y.-M."/>
            <person name="Young C.-C."/>
            <person name="Tsai S.-F."/>
        </authorList>
    </citation>
    <scope>NUCLEOTIDE SEQUENCE [LARGE SCALE GENOMIC DNA]</scope>
    <source>
        <strain evidence="1 2">CC-FR2-10</strain>
    </source>
</reference>
<proteinExistence type="predicted"/>
<evidence type="ECO:0000313" key="1">
    <source>
        <dbReference type="EMBL" id="ASN81406.1"/>
    </source>
</evidence>
<dbReference type="KEGG" id="dfc:DFI_10635"/>
<organism evidence="1 2">
    <name type="scientific">Deinococcus ficus</name>
    <dbReference type="NCBI Taxonomy" id="317577"/>
    <lineage>
        <taxon>Bacteria</taxon>
        <taxon>Thermotogati</taxon>
        <taxon>Deinococcota</taxon>
        <taxon>Deinococci</taxon>
        <taxon>Deinococcales</taxon>
        <taxon>Deinococcaceae</taxon>
        <taxon>Deinococcus</taxon>
    </lineage>
</organism>
<accession>A0A221SXS4</accession>
<sequence length="125" mass="13887">MTPVIYALSSTTVPQAGVIDVPCYREDAFNGRTARLAYEEKWVPFDFATLTERDHDLATAERGEEWTIQGVVAVDMDWLVGVMDTTAAAGKTLGVEIDEVWYYVSPMNMEPTVVGDGYVVIGLYR</sequence>
<keyword evidence="2" id="KW-1185">Reference proteome</keyword>
<dbReference type="EMBL" id="CP021081">
    <property type="protein sequence ID" value="ASN81406.1"/>
    <property type="molecule type" value="Genomic_DNA"/>
</dbReference>
<dbReference type="STRING" id="317577.GCA_000419625_01801"/>
<dbReference type="Proteomes" id="UP000259030">
    <property type="component" value="Chromosome"/>
</dbReference>
<dbReference type="AlphaFoldDB" id="A0A221SXS4"/>
<dbReference type="RefSeq" id="WP_022801333.1">
    <property type="nucleotide sequence ID" value="NZ_ATTJ01000001.1"/>
</dbReference>
<name>A0A221SXS4_9DEIO</name>